<evidence type="ECO:0000313" key="3">
    <source>
        <dbReference type="EMBL" id="MDI3421086.1"/>
    </source>
</evidence>
<feature type="transmembrane region" description="Helical" evidence="2">
    <location>
        <begin position="30"/>
        <end position="52"/>
    </location>
</feature>
<gene>
    <name evidence="3" type="ORF">QIT00_21435</name>
</gene>
<keyword evidence="4" id="KW-1185">Reference proteome</keyword>
<comment type="caution">
    <text evidence="3">The sequence shown here is derived from an EMBL/GenBank/DDBJ whole genome shotgun (WGS) entry which is preliminary data.</text>
</comment>
<dbReference type="Proteomes" id="UP001237105">
    <property type="component" value="Unassembled WGS sequence"/>
</dbReference>
<keyword evidence="2" id="KW-0812">Transmembrane</keyword>
<feature type="region of interest" description="Disordered" evidence="1">
    <location>
        <begin position="197"/>
        <end position="217"/>
    </location>
</feature>
<organism evidence="3 4">
    <name type="scientific">Streptomyces luteolus</name>
    <dbReference type="NCBI Taxonomy" id="3043615"/>
    <lineage>
        <taxon>Bacteria</taxon>
        <taxon>Bacillati</taxon>
        <taxon>Actinomycetota</taxon>
        <taxon>Actinomycetes</taxon>
        <taxon>Kitasatosporales</taxon>
        <taxon>Streptomycetaceae</taxon>
        <taxon>Streptomyces</taxon>
    </lineage>
</organism>
<dbReference type="EMBL" id="JASCIS010000021">
    <property type="protein sequence ID" value="MDI3421086.1"/>
    <property type="molecule type" value="Genomic_DNA"/>
</dbReference>
<sequence>MSSPYAHGPAPTASVVKLGGEVMQQSVKGAAGCSVFALFFIGAGLMAVLGATGSPSNGGWGAIGVGLIPLIVAGLFLKRGIKARNAFIAVDHVGVWISNPTGNKVVPWDTLAGAGVHWSRAGKGKSQLVYSLELCPNGPIDPDHPVLWHLVRDEEPLHPDLPRLRYRIPVGRKNKSALAEAVQRYAQPLWLGEVEREPNHIGHPDYKGHKERTAGSR</sequence>
<proteinExistence type="predicted"/>
<evidence type="ECO:0000256" key="2">
    <source>
        <dbReference type="SAM" id="Phobius"/>
    </source>
</evidence>
<reference evidence="3 4" key="1">
    <citation type="submission" date="2023-05" db="EMBL/GenBank/DDBJ databases">
        <title>Draft genome sequence of Streptomyces sp. B-S-A12 isolated from a cave soil in Thailand.</title>
        <authorList>
            <person name="Chamroensaksri N."/>
            <person name="Muangham S."/>
        </authorList>
    </citation>
    <scope>NUCLEOTIDE SEQUENCE [LARGE SCALE GENOMIC DNA]</scope>
    <source>
        <strain evidence="3 4">B-S-A12</strain>
    </source>
</reference>
<protein>
    <submittedName>
        <fullName evidence="3">Uncharacterized protein</fullName>
    </submittedName>
</protein>
<evidence type="ECO:0000256" key="1">
    <source>
        <dbReference type="SAM" id="MobiDB-lite"/>
    </source>
</evidence>
<name>A0ABT6SZP8_9ACTN</name>
<keyword evidence="2" id="KW-0472">Membrane</keyword>
<evidence type="ECO:0000313" key="4">
    <source>
        <dbReference type="Proteomes" id="UP001237105"/>
    </source>
</evidence>
<accession>A0ABT6SZP8</accession>
<keyword evidence="2" id="KW-1133">Transmembrane helix</keyword>
<feature type="transmembrane region" description="Helical" evidence="2">
    <location>
        <begin position="58"/>
        <end position="77"/>
    </location>
</feature>
<dbReference type="RefSeq" id="WP_282536953.1">
    <property type="nucleotide sequence ID" value="NZ_JASCIS010000021.1"/>
</dbReference>